<gene>
    <name evidence="2" type="ORF">PBRASI_LOCUS8513</name>
</gene>
<proteinExistence type="predicted"/>
<keyword evidence="1" id="KW-0472">Membrane</keyword>
<keyword evidence="1" id="KW-0812">Transmembrane</keyword>
<dbReference type="AlphaFoldDB" id="A0A9N9CWX0"/>
<feature type="transmembrane region" description="Helical" evidence="1">
    <location>
        <begin position="12"/>
        <end position="30"/>
    </location>
</feature>
<accession>A0A9N9CWX0</accession>
<organism evidence="2 3">
    <name type="scientific">Paraglomus brasilianum</name>
    <dbReference type="NCBI Taxonomy" id="144538"/>
    <lineage>
        <taxon>Eukaryota</taxon>
        <taxon>Fungi</taxon>
        <taxon>Fungi incertae sedis</taxon>
        <taxon>Mucoromycota</taxon>
        <taxon>Glomeromycotina</taxon>
        <taxon>Glomeromycetes</taxon>
        <taxon>Paraglomerales</taxon>
        <taxon>Paraglomeraceae</taxon>
        <taxon>Paraglomus</taxon>
    </lineage>
</organism>
<keyword evidence="1" id="KW-1133">Transmembrane helix</keyword>
<name>A0A9N9CWX0_9GLOM</name>
<dbReference type="EMBL" id="CAJVPI010001542">
    <property type="protein sequence ID" value="CAG8617506.1"/>
    <property type="molecule type" value="Genomic_DNA"/>
</dbReference>
<comment type="caution">
    <text evidence="2">The sequence shown here is derived from an EMBL/GenBank/DDBJ whole genome shotgun (WGS) entry which is preliminary data.</text>
</comment>
<reference evidence="2" key="1">
    <citation type="submission" date="2021-06" db="EMBL/GenBank/DDBJ databases">
        <authorList>
            <person name="Kallberg Y."/>
            <person name="Tangrot J."/>
            <person name="Rosling A."/>
        </authorList>
    </citation>
    <scope>NUCLEOTIDE SEQUENCE</scope>
    <source>
        <strain evidence="2">BR232B</strain>
    </source>
</reference>
<evidence type="ECO:0000256" key="1">
    <source>
        <dbReference type="SAM" id="Phobius"/>
    </source>
</evidence>
<evidence type="ECO:0000313" key="3">
    <source>
        <dbReference type="Proteomes" id="UP000789739"/>
    </source>
</evidence>
<protein>
    <submittedName>
        <fullName evidence="2">3569_t:CDS:1</fullName>
    </submittedName>
</protein>
<sequence length="151" mass="17599">FDLFAWVKRAAYWLLEFIPFDILITFAWIAQIAEPIADIALSFANLLRHQQQLREDPQDSSMIFHPSKWMLEVQTGGHFHQRFHEYTRNAAFGLDKSVYHCLDKLSDEDIGVLEQLQHAWPDPVNLATKDVKLLIQSMMPLVYQEDKVSQA</sequence>
<dbReference type="Proteomes" id="UP000789739">
    <property type="component" value="Unassembled WGS sequence"/>
</dbReference>
<feature type="non-terminal residue" evidence="2">
    <location>
        <position position="151"/>
    </location>
</feature>
<keyword evidence="3" id="KW-1185">Reference proteome</keyword>
<evidence type="ECO:0000313" key="2">
    <source>
        <dbReference type="EMBL" id="CAG8617506.1"/>
    </source>
</evidence>